<feature type="compositionally biased region" description="Basic and acidic residues" evidence="1">
    <location>
        <begin position="89"/>
        <end position="98"/>
    </location>
</feature>
<feature type="region of interest" description="Disordered" evidence="1">
    <location>
        <begin position="1"/>
        <end position="105"/>
    </location>
</feature>
<evidence type="ECO:0000313" key="2">
    <source>
        <dbReference type="EMBL" id="CDP28699.1"/>
    </source>
</evidence>
<feature type="compositionally biased region" description="Polar residues" evidence="1">
    <location>
        <begin position="329"/>
        <end position="342"/>
    </location>
</feature>
<evidence type="ECO:0000256" key="1">
    <source>
        <dbReference type="SAM" id="MobiDB-lite"/>
    </source>
</evidence>
<dbReference type="InParanoid" id="A0A090CQU7"/>
<feature type="region of interest" description="Disordered" evidence="1">
    <location>
        <begin position="245"/>
        <end position="309"/>
    </location>
</feature>
<reference evidence="2 3" key="1">
    <citation type="journal article" date="2008" name="Genome Biol.">
        <title>The genome sequence of the model ascomycete fungus Podospora anserina.</title>
        <authorList>
            <person name="Espagne E."/>
            <person name="Lespinet O."/>
            <person name="Malagnac F."/>
            <person name="Da Silva C."/>
            <person name="Jaillon O."/>
            <person name="Porcel B.M."/>
            <person name="Couloux A."/>
            <person name="Aury J.-M."/>
            <person name="Segurens B."/>
            <person name="Poulain J."/>
            <person name="Anthouard V."/>
            <person name="Grossetete S."/>
            <person name="Khalili H."/>
            <person name="Coppin E."/>
            <person name="Dequard-Chablat M."/>
            <person name="Picard M."/>
            <person name="Contamine V."/>
            <person name="Arnaise S."/>
            <person name="Bourdais A."/>
            <person name="Berteaux-Lecellier V."/>
            <person name="Gautheret D."/>
            <person name="de Vries R.P."/>
            <person name="Battaglia E."/>
            <person name="Coutinho P.M."/>
            <person name="Danchin E.G.J."/>
            <person name="Henrissat B."/>
            <person name="El Khoury R."/>
            <person name="Sainsard-Chanet A."/>
            <person name="Boivin A."/>
            <person name="Pinan-Lucarre B."/>
            <person name="Sellem C.H."/>
            <person name="Debuchy R."/>
            <person name="Wincker P."/>
            <person name="Weissenbach J."/>
            <person name="Silar P."/>
        </authorList>
    </citation>
    <scope>NUCLEOTIDE SEQUENCE [LARGE SCALE GENOMIC DNA]</scope>
    <source>
        <strain evidence="3">S / ATCC MYA-4624 / DSM 980 / FGSC 10383</strain>
    </source>
</reference>
<protein>
    <submittedName>
        <fullName evidence="2">Uncharacterized protein</fullName>
    </submittedName>
</protein>
<dbReference type="Proteomes" id="UP000001197">
    <property type="component" value="Chromosome 4"/>
</dbReference>
<feature type="compositionally biased region" description="Low complexity" evidence="1">
    <location>
        <begin position="267"/>
        <end position="300"/>
    </location>
</feature>
<dbReference type="EMBL" id="FO904939">
    <property type="protein sequence ID" value="CDP28699.1"/>
    <property type="molecule type" value="Genomic_DNA"/>
</dbReference>
<name>A0A090CQU7_PODAN</name>
<keyword evidence="3" id="KW-1185">Reference proteome</keyword>
<dbReference type="AlphaFoldDB" id="A0A090CQU7"/>
<sequence length="533" mass="58440">MTLVSMRPHRVALQTPKERQQQNAARQGNLDSQQGHQRLPHRSNEAETDAGAEGQAPKPRIGGSTNRANADARPRSANGKAPSPLPENEPAKRSRQDGPHSSFRGMEVAGGQVAAKLVLDEALSRHTAFGQPLMPGMDFNRESVELYSQQLVEHVVSNFDNQQHLDNEERAFTWGSIQSLMDLALREARVQGTMLTLLLQRGPLNAPHNVHEIGKISTQMHKTHSQAMKKFKAWQYDLPFPISGPSAQSSGATMSQSSTVAESQMRAATLMSSPASSASVNNPIGSGSQPSAVAPPQAQAMPRMSSRGSSVGLQTLTELGAALPTLQDVNNTASTRRQQGKVQSPARRSATYAQMQAFVQNGAQTQRGQMQPVESRMTPEHMSEPALTAIPMLKDMGRRRDMARHGDTPSVMNTVRFKALATLRFMVKLSLRVMFKLSFGDTLSLSRRVTAILNFGYTDSLKLKARAILKLNATATIKLEATAIVNLSDTVRVKLKAAVKLKLHFPEEGRSREPFKTIRLNFPGWKLQATRRI</sequence>
<organism evidence="2 3">
    <name type="scientific">Podospora anserina (strain S / ATCC MYA-4624 / DSM 980 / FGSC 10383)</name>
    <name type="common">Pleurage anserina</name>
    <dbReference type="NCBI Taxonomy" id="515849"/>
    <lineage>
        <taxon>Eukaryota</taxon>
        <taxon>Fungi</taxon>
        <taxon>Dikarya</taxon>
        <taxon>Ascomycota</taxon>
        <taxon>Pezizomycotina</taxon>
        <taxon>Sordariomycetes</taxon>
        <taxon>Sordariomycetidae</taxon>
        <taxon>Sordariales</taxon>
        <taxon>Podosporaceae</taxon>
        <taxon>Podospora</taxon>
        <taxon>Podospora anserina</taxon>
    </lineage>
</organism>
<accession>A0A090CQU7</accession>
<feature type="compositionally biased region" description="Polar residues" evidence="1">
    <location>
        <begin position="245"/>
        <end position="262"/>
    </location>
</feature>
<evidence type="ECO:0000313" key="3">
    <source>
        <dbReference type="Proteomes" id="UP000001197"/>
    </source>
</evidence>
<proteinExistence type="predicted"/>
<reference evidence="3" key="2">
    <citation type="journal article" date="2014" name="Genetics">
        <title>Maintaining two mating types: Structure of the mating type locus and its role in heterokaryosis in Podospora anserina.</title>
        <authorList>
            <person name="Grognet P."/>
            <person name="Bidard F."/>
            <person name="Kuchly C."/>
            <person name="Tong L.C.H."/>
            <person name="Coppin E."/>
            <person name="Benkhali J.A."/>
            <person name="Couloux A."/>
            <person name="Wincker P."/>
            <person name="Debuchy R."/>
            <person name="Silar P."/>
        </authorList>
    </citation>
    <scope>GENOME REANNOTATION</scope>
    <source>
        <strain evidence="3">S / ATCC MYA-4624 / DSM 980 / FGSC 10383</strain>
    </source>
</reference>
<feature type="region of interest" description="Disordered" evidence="1">
    <location>
        <begin position="329"/>
        <end position="349"/>
    </location>
</feature>
<feature type="compositionally biased region" description="Polar residues" evidence="1">
    <location>
        <begin position="21"/>
        <end position="36"/>
    </location>
</feature>